<dbReference type="Gene3D" id="3.40.366.10">
    <property type="entry name" value="Malonyl-Coenzyme A Acyl Carrier Protein, domain 2"/>
    <property type="match status" value="1"/>
</dbReference>
<organism evidence="7 8">
    <name type="scientific">Mycolicibacterium aubagnense</name>
    <dbReference type="NCBI Taxonomy" id="319707"/>
    <lineage>
        <taxon>Bacteria</taxon>
        <taxon>Bacillati</taxon>
        <taxon>Actinomycetota</taxon>
        <taxon>Actinomycetes</taxon>
        <taxon>Mycobacteriales</taxon>
        <taxon>Mycobacteriaceae</taxon>
        <taxon>Mycolicibacterium</taxon>
    </lineage>
</organism>
<evidence type="ECO:0000256" key="2">
    <source>
        <dbReference type="ARBA" id="ARBA00022553"/>
    </source>
</evidence>
<keyword evidence="4" id="KW-0521">NADP</keyword>
<keyword evidence="1" id="KW-0596">Phosphopantetheine</keyword>
<evidence type="ECO:0000256" key="1">
    <source>
        <dbReference type="ARBA" id="ARBA00022450"/>
    </source>
</evidence>
<evidence type="ECO:0000313" key="8">
    <source>
        <dbReference type="Proteomes" id="UP000465609"/>
    </source>
</evidence>
<dbReference type="SUPFAM" id="SSF51735">
    <property type="entry name" value="NAD(P)-binding Rossmann-fold domains"/>
    <property type="match status" value="2"/>
</dbReference>
<dbReference type="CDD" id="cd05274">
    <property type="entry name" value="KR_FAS_SDR_x"/>
    <property type="match status" value="1"/>
</dbReference>
<dbReference type="PANTHER" id="PTHR43775:SF37">
    <property type="entry name" value="SI:DKEY-61P9.11"/>
    <property type="match status" value="1"/>
</dbReference>
<reference evidence="7 8" key="1">
    <citation type="journal article" date="2019" name="Emerg. Microbes Infect.">
        <title>Comprehensive subspecies identification of 175 nontuberculous mycobacteria species based on 7547 genomic profiles.</title>
        <authorList>
            <person name="Matsumoto Y."/>
            <person name="Kinjo T."/>
            <person name="Motooka D."/>
            <person name="Nabeya D."/>
            <person name="Jung N."/>
            <person name="Uechi K."/>
            <person name="Horii T."/>
            <person name="Iida T."/>
            <person name="Fujita J."/>
            <person name="Nakamura S."/>
        </authorList>
    </citation>
    <scope>NUCLEOTIDE SEQUENCE [LARGE SCALE GENOMIC DNA]</scope>
    <source>
        <strain evidence="7 8">JCM 15296</strain>
    </source>
</reference>
<evidence type="ECO:0000256" key="3">
    <source>
        <dbReference type="ARBA" id="ARBA00022679"/>
    </source>
</evidence>
<dbReference type="RefSeq" id="WP_179970383.1">
    <property type="nucleotide sequence ID" value="NZ_AP022577.1"/>
</dbReference>
<sequence length="973" mass="101986">MSLSHFPDGRVPVLLSAHTEELLAAEASGVADYLDQIGAVSIGAVAAMLLRLRRRRRSRAVVRAHDAAELAAALRALAAGEEHPLVAVSSRTAAPRTAFVFPGNGGQWPSMGTDAYRQLPVYRAAADRCAEAFAAAGIDSPLTFLVDPVDREWTQIHSQSAQFTHAVGLASVWQALGIEPDVTLGHSLGELAAAYVAGAMTLGDAVAVVIARARALDSLDGDFGAASLGMSVDEAQQAVSDAAGWMELSVVNSSASVVVSGDRTAVADLVSDLRSRGRFARVIAMSFPAHTSALDPLRTQLLASLSTRVPEAEFRSGTVPFIGSVTGQAVDAGTEFGDYWYRNLRNTVRFDRAAAATRDSGAEAFIEMSAHPALLHALADTDAPLIVGSGRRDEALADVLSDNIATVAVADPDYDWGGHIEPNQPVLRGFPHAPMAAMHLWAAPVPLPPVTALTVGAEHWQPQPQETVPLTIRRAAVLELVGPRGELGDRLRDGVRANLGTLLVEPDEADLLIVVAPMLDHPDTEAAITDLAELIRGGLCDYPNAMGPQCNDVWLVTVGGEHVRDDEPVALPAQAALAAMHRSIGFDHPEQSFRHVDLASWELDTPTATTVIETMLGTGTEVALRDSRQYRRHLEALPDGAVPAAGLLENVVVTGGNGAVGRHFARTLAAAGARRIVLVSRSGTDAKQLAEFAHGTEVVSVQCDITSSEQISAAAAAHAGDGATLVVHAAGAATFGSTVGADEFIDTAAAKVVGLARLAEGWPLRPEARILVCSSVSGLWGGRGHVAYAAMNRMQDVMAGQFRAEGLDCVAVRWGLWPGAGIVDAEEVARIERAGLREMDPELAIEAALGTSAPAPLIFSADAERLATLLGEAPVATDAAVPQQVPVAVSDGADVEDVVRHELSAVLKLGDPTGIDLTAALFDLGLDSLLALDLRKRLRRGTGRSVPLAGLLSGITGIELVDLLTDKSEKVES</sequence>
<dbReference type="SUPFAM" id="SSF52151">
    <property type="entry name" value="FabD/lysophospholipase-like"/>
    <property type="match status" value="1"/>
</dbReference>
<gene>
    <name evidence="7" type="primary">mbtD</name>
    <name evidence="7" type="ORF">MAUB_49710</name>
</gene>
<dbReference type="InterPro" id="IPR050091">
    <property type="entry name" value="PKS_NRPS_Biosynth_Enz"/>
</dbReference>
<dbReference type="Pfam" id="PF00550">
    <property type="entry name" value="PP-binding"/>
    <property type="match status" value="1"/>
</dbReference>
<evidence type="ECO:0000256" key="4">
    <source>
        <dbReference type="ARBA" id="ARBA00022857"/>
    </source>
</evidence>
<dbReference type="Gene3D" id="1.10.1200.10">
    <property type="entry name" value="ACP-like"/>
    <property type="match status" value="1"/>
</dbReference>
<dbReference type="PROSITE" id="PS00012">
    <property type="entry name" value="PHOSPHOPANTETHEINE"/>
    <property type="match status" value="1"/>
</dbReference>
<keyword evidence="3" id="KW-0808">Transferase</keyword>
<dbReference type="PANTHER" id="PTHR43775">
    <property type="entry name" value="FATTY ACID SYNTHASE"/>
    <property type="match status" value="1"/>
</dbReference>
<dbReference type="InterPro" id="IPR001227">
    <property type="entry name" value="Ac_transferase_dom_sf"/>
</dbReference>
<dbReference type="NCBIfam" id="NF037940">
    <property type="entry name" value="PKS_MbtD"/>
    <property type="match status" value="1"/>
</dbReference>
<dbReference type="InterPro" id="IPR009081">
    <property type="entry name" value="PP-bd_ACP"/>
</dbReference>
<accession>A0ABN5YZ77</accession>
<protein>
    <submittedName>
        <fullName evidence="7">Polyketide synthase</fullName>
    </submittedName>
</protein>
<dbReference type="Proteomes" id="UP000465609">
    <property type="component" value="Chromosome"/>
</dbReference>
<dbReference type="Pfam" id="PF00698">
    <property type="entry name" value="Acyl_transf_1"/>
    <property type="match status" value="1"/>
</dbReference>
<dbReference type="InterPro" id="IPR006162">
    <property type="entry name" value="Ppantetheine_attach_site"/>
</dbReference>
<proteinExistence type="predicted"/>
<dbReference type="SMART" id="SM00827">
    <property type="entry name" value="PKS_AT"/>
    <property type="match status" value="1"/>
</dbReference>
<evidence type="ECO:0000313" key="7">
    <source>
        <dbReference type="EMBL" id="BBX87098.1"/>
    </source>
</evidence>
<dbReference type="InterPro" id="IPR020806">
    <property type="entry name" value="PKS_PP-bd"/>
</dbReference>
<evidence type="ECO:0000259" key="6">
    <source>
        <dbReference type="PROSITE" id="PS50075"/>
    </source>
</evidence>
<dbReference type="InterPro" id="IPR016035">
    <property type="entry name" value="Acyl_Trfase/lysoPLipase"/>
</dbReference>
<dbReference type="Pfam" id="PF08659">
    <property type="entry name" value="KR"/>
    <property type="match status" value="1"/>
</dbReference>
<keyword evidence="5" id="KW-0511">Multifunctional enzyme</keyword>
<dbReference type="InterPro" id="IPR036736">
    <property type="entry name" value="ACP-like_sf"/>
</dbReference>
<dbReference type="InterPro" id="IPR057326">
    <property type="entry name" value="KR_dom"/>
</dbReference>
<dbReference type="PROSITE" id="PS50075">
    <property type="entry name" value="CARRIER"/>
    <property type="match status" value="1"/>
</dbReference>
<dbReference type="InterPro" id="IPR016036">
    <property type="entry name" value="Malonyl_transacylase_ACP-bd"/>
</dbReference>
<keyword evidence="8" id="KW-1185">Reference proteome</keyword>
<dbReference type="SMART" id="SM00823">
    <property type="entry name" value="PKS_PP"/>
    <property type="match status" value="1"/>
</dbReference>
<dbReference type="SUPFAM" id="SSF47336">
    <property type="entry name" value="ACP-like"/>
    <property type="match status" value="1"/>
</dbReference>
<dbReference type="InterPro" id="IPR014043">
    <property type="entry name" value="Acyl_transferase_dom"/>
</dbReference>
<dbReference type="InterPro" id="IPR036291">
    <property type="entry name" value="NAD(P)-bd_dom_sf"/>
</dbReference>
<dbReference type="Gene3D" id="3.30.70.3290">
    <property type="match status" value="1"/>
</dbReference>
<dbReference type="EMBL" id="AP022577">
    <property type="protein sequence ID" value="BBX87098.1"/>
    <property type="molecule type" value="Genomic_DNA"/>
</dbReference>
<keyword evidence="2" id="KW-0597">Phosphoprotein</keyword>
<feature type="domain" description="Carrier" evidence="6">
    <location>
        <begin position="890"/>
        <end position="968"/>
    </location>
</feature>
<dbReference type="Gene3D" id="3.40.50.720">
    <property type="entry name" value="NAD(P)-binding Rossmann-like Domain"/>
    <property type="match status" value="1"/>
</dbReference>
<dbReference type="SMART" id="SM00822">
    <property type="entry name" value="PKS_KR"/>
    <property type="match status" value="1"/>
</dbReference>
<evidence type="ECO:0000256" key="5">
    <source>
        <dbReference type="ARBA" id="ARBA00023268"/>
    </source>
</evidence>
<name>A0ABN5YZ77_9MYCO</name>
<dbReference type="InterPro" id="IPR013968">
    <property type="entry name" value="PKS_KR"/>
</dbReference>
<dbReference type="SUPFAM" id="SSF55048">
    <property type="entry name" value="Probable ACP-binding domain of malonyl-CoA ACP transacylase"/>
    <property type="match status" value="1"/>
</dbReference>